<dbReference type="Pfam" id="PF24968">
    <property type="entry name" value="DUF7770"/>
    <property type="match status" value="1"/>
</dbReference>
<dbReference type="AlphaFoldDB" id="A0A9W9R4Y4"/>
<evidence type="ECO:0000259" key="1">
    <source>
        <dbReference type="Pfam" id="PF24968"/>
    </source>
</evidence>
<dbReference type="Proteomes" id="UP001148299">
    <property type="component" value="Unassembled WGS sequence"/>
</dbReference>
<gene>
    <name evidence="2" type="ORF">N7541_006376</name>
</gene>
<sequence length="176" mass="19427">MSTFEPVHFVPAIRRPQILKLPVQRILAVAHEKIEGPTNHWCIYLSTSDDTSIRVDCQPSHSVPSTVIRGGSKANLVISELSSATSPDAQTRFVIDVVPGVSVEKIMDVIADSGKHKYEFDEQGVGCRYWTTDLIDLIHEQGITTNASQILDAKAGILTLWPDETPLPLDQGAYYQ</sequence>
<accession>A0A9W9R4Y4</accession>
<reference evidence="2" key="2">
    <citation type="journal article" date="2023" name="IMA Fungus">
        <title>Comparative genomic study of the Penicillium genus elucidates a diverse pangenome and 15 lateral gene transfer events.</title>
        <authorList>
            <person name="Petersen C."/>
            <person name="Sorensen T."/>
            <person name="Nielsen M.R."/>
            <person name="Sondergaard T.E."/>
            <person name="Sorensen J.L."/>
            <person name="Fitzpatrick D.A."/>
            <person name="Frisvad J.C."/>
            <person name="Nielsen K.L."/>
        </authorList>
    </citation>
    <scope>NUCLEOTIDE SEQUENCE</scope>
    <source>
        <strain evidence="2">IBT 35675</strain>
    </source>
</reference>
<feature type="domain" description="DUF7770" evidence="1">
    <location>
        <begin position="32"/>
        <end position="175"/>
    </location>
</feature>
<name>A0A9W9R4Y4_PENBR</name>
<organism evidence="2 3">
    <name type="scientific">Penicillium brevicompactum</name>
    <dbReference type="NCBI Taxonomy" id="5074"/>
    <lineage>
        <taxon>Eukaryota</taxon>
        <taxon>Fungi</taxon>
        <taxon>Dikarya</taxon>
        <taxon>Ascomycota</taxon>
        <taxon>Pezizomycotina</taxon>
        <taxon>Eurotiomycetes</taxon>
        <taxon>Eurotiomycetidae</taxon>
        <taxon>Eurotiales</taxon>
        <taxon>Aspergillaceae</taxon>
        <taxon>Penicillium</taxon>
    </lineage>
</organism>
<keyword evidence="3" id="KW-1185">Reference proteome</keyword>
<dbReference type="EMBL" id="JAPZBR010000005">
    <property type="protein sequence ID" value="KAJ5353812.1"/>
    <property type="molecule type" value="Genomic_DNA"/>
</dbReference>
<proteinExistence type="predicted"/>
<reference evidence="2" key="1">
    <citation type="submission" date="2022-12" db="EMBL/GenBank/DDBJ databases">
        <authorList>
            <person name="Petersen C."/>
        </authorList>
    </citation>
    <scope>NUCLEOTIDE SEQUENCE</scope>
    <source>
        <strain evidence="2">IBT 35675</strain>
    </source>
</reference>
<comment type="caution">
    <text evidence="2">The sequence shown here is derived from an EMBL/GenBank/DDBJ whole genome shotgun (WGS) entry which is preliminary data.</text>
</comment>
<dbReference type="InterPro" id="IPR056672">
    <property type="entry name" value="DUF7770"/>
</dbReference>
<evidence type="ECO:0000313" key="3">
    <source>
        <dbReference type="Proteomes" id="UP001148299"/>
    </source>
</evidence>
<protein>
    <recommendedName>
        <fullName evidence="1">DUF7770 domain-containing protein</fullName>
    </recommendedName>
</protein>
<evidence type="ECO:0000313" key="2">
    <source>
        <dbReference type="EMBL" id="KAJ5353812.1"/>
    </source>
</evidence>